<dbReference type="InterPro" id="IPR001789">
    <property type="entry name" value="Sig_transdc_resp-reg_receiver"/>
</dbReference>
<feature type="domain" description="Histidine kinase" evidence="15">
    <location>
        <begin position="257"/>
        <end position="475"/>
    </location>
</feature>
<dbReference type="Pfam" id="PF00512">
    <property type="entry name" value="HisKA"/>
    <property type="match status" value="1"/>
</dbReference>
<dbReference type="Pfam" id="PF00072">
    <property type="entry name" value="Response_reg"/>
    <property type="match status" value="1"/>
</dbReference>
<dbReference type="FunFam" id="3.30.565.10:FF:000010">
    <property type="entry name" value="Sensor histidine kinase RcsC"/>
    <property type="match status" value="1"/>
</dbReference>
<evidence type="ECO:0000256" key="2">
    <source>
        <dbReference type="ARBA" id="ARBA00004370"/>
    </source>
</evidence>
<dbReference type="Proteomes" id="UP000190162">
    <property type="component" value="Unassembled WGS sequence"/>
</dbReference>
<comment type="catalytic activity">
    <reaction evidence="1">
        <text>ATP + protein L-histidine = ADP + protein N-phospho-L-histidine.</text>
        <dbReference type="EC" id="2.7.13.3"/>
    </reaction>
</comment>
<dbReference type="InterPro" id="IPR036097">
    <property type="entry name" value="HisK_dim/P_sf"/>
</dbReference>
<dbReference type="SMART" id="SM00388">
    <property type="entry name" value="HisKA"/>
    <property type="match status" value="1"/>
</dbReference>
<dbReference type="SUPFAM" id="SSF47384">
    <property type="entry name" value="Homodimeric domain of signal transducing histidine kinase"/>
    <property type="match status" value="1"/>
</dbReference>
<keyword evidence="4 13" id="KW-0597">Phosphoprotein</keyword>
<dbReference type="PANTHER" id="PTHR43047:SF78">
    <property type="entry name" value="SENSORY_REGULATORY PROTEIN RPFC"/>
    <property type="match status" value="1"/>
</dbReference>
<dbReference type="CDD" id="cd00082">
    <property type="entry name" value="HisKA"/>
    <property type="match status" value="1"/>
</dbReference>
<evidence type="ECO:0000256" key="5">
    <source>
        <dbReference type="ARBA" id="ARBA00022679"/>
    </source>
</evidence>
<evidence type="ECO:0000256" key="6">
    <source>
        <dbReference type="ARBA" id="ARBA00022692"/>
    </source>
</evidence>
<dbReference type="EC" id="2.7.13.3" evidence="3"/>
<evidence type="ECO:0000259" key="15">
    <source>
        <dbReference type="PROSITE" id="PS50109"/>
    </source>
</evidence>
<evidence type="ECO:0000256" key="1">
    <source>
        <dbReference type="ARBA" id="ARBA00000085"/>
    </source>
</evidence>
<dbReference type="PANTHER" id="PTHR43047">
    <property type="entry name" value="TWO-COMPONENT HISTIDINE PROTEIN KINASE"/>
    <property type="match status" value="1"/>
</dbReference>
<keyword evidence="8 17" id="KW-0418">Kinase</keyword>
<evidence type="ECO:0000256" key="4">
    <source>
        <dbReference type="ARBA" id="ARBA00022553"/>
    </source>
</evidence>
<dbReference type="SUPFAM" id="SSF55874">
    <property type="entry name" value="ATPase domain of HSP90 chaperone/DNA topoisomerase II/histidine kinase"/>
    <property type="match status" value="1"/>
</dbReference>
<keyword evidence="10 14" id="KW-1133">Transmembrane helix</keyword>
<dbReference type="SMART" id="SM00387">
    <property type="entry name" value="HATPase_c"/>
    <property type="match status" value="1"/>
</dbReference>
<dbReference type="SUPFAM" id="SSF52172">
    <property type="entry name" value="CheY-like"/>
    <property type="match status" value="1"/>
</dbReference>
<dbReference type="CDD" id="cd17546">
    <property type="entry name" value="REC_hyHK_CKI1_RcsC-like"/>
    <property type="match status" value="1"/>
</dbReference>
<keyword evidence="5" id="KW-0808">Transferase</keyword>
<evidence type="ECO:0000256" key="10">
    <source>
        <dbReference type="ARBA" id="ARBA00022989"/>
    </source>
</evidence>
<evidence type="ECO:0000256" key="11">
    <source>
        <dbReference type="ARBA" id="ARBA00023012"/>
    </source>
</evidence>
<keyword evidence="12 14" id="KW-0472">Membrane</keyword>
<dbReference type="InterPro" id="IPR036890">
    <property type="entry name" value="HATPase_C_sf"/>
</dbReference>
<dbReference type="GO" id="GO:0005524">
    <property type="term" value="F:ATP binding"/>
    <property type="evidence" value="ECO:0007669"/>
    <property type="project" value="UniProtKB-KW"/>
</dbReference>
<dbReference type="Gene3D" id="3.30.565.10">
    <property type="entry name" value="Histidine kinase-like ATPase, C-terminal domain"/>
    <property type="match status" value="1"/>
</dbReference>
<dbReference type="PROSITE" id="PS50109">
    <property type="entry name" value="HIS_KIN"/>
    <property type="match status" value="1"/>
</dbReference>
<evidence type="ECO:0000256" key="3">
    <source>
        <dbReference type="ARBA" id="ARBA00012438"/>
    </source>
</evidence>
<dbReference type="EMBL" id="FUXU01000097">
    <property type="protein sequence ID" value="SKA68011.1"/>
    <property type="molecule type" value="Genomic_DNA"/>
</dbReference>
<dbReference type="InterPro" id="IPR003661">
    <property type="entry name" value="HisK_dim/P_dom"/>
</dbReference>
<dbReference type="InterPro" id="IPR005467">
    <property type="entry name" value="His_kinase_dom"/>
</dbReference>
<dbReference type="Gene3D" id="1.10.287.130">
    <property type="match status" value="1"/>
</dbReference>
<evidence type="ECO:0000256" key="8">
    <source>
        <dbReference type="ARBA" id="ARBA00022777"/>
    </source>
</evidence>
<protein>
    <recommendedName>
        <fullName evidence="3">histidine kinase</fullName>
        <ecNumber evidence="3">2.7.13.3</ecNumber>
    </recommendedName>
</protein>
<keyword evidence="7" id="KW-0547">Nucleotide-binding</keyword>
<sequence>MSRFTNISHLFLIISGVLSLLATEVFFAQRQYSSMSIELTELGHDVLSIRDEAVAFNSGYAITPHLLTRDLVESEKALDHFITKIRSTSFGFFRSSNINLEEATRHYSNQHINLTQSVDNLVALIIARNASIATLDRENGNNPAIDIMSPSTNTDNKLHLNAYTALNHEISSLLDSLLLGEASEFVEVTENKIKNMALSALQSSFSYFILALLSFIAYLFMSSWIRENKLKQLNDDLIDASEEAEKANQAKTLFLATMSHELRTPMNGVLGMAELIVDETEEDLTRKHAKIIGESSKHLITILNDILDFSKVEQGEMVFERVSFNMAQLLDPVTNSLRSVALEKNISLDIDSNVPSDLCFINDSSRLRQVIFNIVGNAIKFTDTGHVRITSDFDPETRWLHFFISDTGVGIPKERLEHIFEPFRQAESSTSRRFGGTGLGLSIVHKIITQMKGNVTVTSEEGKGSLFTVSLPVDVANISDNEISAPVEQTHLLPANHTALDVLIADDNAVNAMLAKRLCEQLGHNADSVENGELAVLALEKKNYHLVLMDKHMPIMGGVDAIKQIRQQHRLSTIIFACTADVFREAHDELLDIGANHVLTKPMQKASLEEAISLFMEEFINIDTPDSTITKDAPNATNVLALSKLPKKS</sequence>
<evidence type="ECO:0000259" key="16">
    <source>
        <dbReference type="PROSITE" id="PS50110"/>
    </source>
</evidence>
<keyword evidence="18" id="KW-1185">Reference proteome</keyword>
<feature type="domain" description="Response regulatory" evidence="16">
    <location>
        <begin position="501"/>
        <end position="616"/>
    </location>
</feature>
<gene>
    <name evidence="17" type="ORF">SAMN02745132_04255</name>
</gene>
<dbReference type="InterPro" id="IPR004358">
    <property type="entry name" value="Sig_transdc_His_kin-like_C"/>
</dbReference>
<evidence type="ECO:0000256" key="7">
    <source>
        <dbReference type="ARBA" id="ARBA00022741"/>
    </source>
</evidence>
<evidence type="ECO:0000256" key="13">
    <source>
        <dbReference type="PROSITE-ProRule" id="PRU00169"/>
    </source>
</evidence>
<dbReference type="CDD" id="cd16922">
    <property type="entry name" value="HATPase_EvgS-ArcB-TorS-like"/>
    <property type="match status" value="1"/>
</dbReference>
<evidence type="ECO:0000313" key="17">
    <source>
        <dbReference type="EMBL" id="SKA68011.1"/>
    </source>
</evidence>
<keyword evidence="6 14" id="KW-0812">Transmembrane</keyword>
<keyword evidence="11" id="KW-0902">Two-component regulatory system</keyword>
<dbReference type="InterPro" id="IPR011006">
    <property type="entry name" value="CheY-like_superfamily"/>
</dbReference>
<evidence type="ECO:0000256" key="9">
    <source>
        <dbReference type="ARBA" id="ARBA00022840"/>
    </source>
</evidence>
<comment type="subcellular location">
    <subcellularLocation>
        <location evidence="2">Membrane</location>
    </subcellularLocation>
</comment>
<dbReference type="FunFam" id="1.10.287.130:FF:000004">
    <property type="entry name" value="Ethylene receptor 1"/>
    <property type="match status" value="1"/>
</dbReference>
<dbReference type="AlphaFoldDB" id="A0A1T4VU26"/>
<accession>A0A1T4VU26</accession>
<proteinExistence type="predicted"/>
<feature type="modified residue" description="4-aspartylphosphate" evidence="13">
    <location>
        <position position="550"/>
    </location>
</feature>
<keyword evidence="9" id="KW-0067">ATP-binding</keyword>
<name>A0A1T4VU26_9GAMM</name>
<dbReference type="PROSITE" id="PS50110">
    <property type="entry name" value="RESPONSE_REGULATORY"/>
    <property type="match status" value="1"/>
</dbReference>
<evidence type="ECO:0000313" key="18">
    <source>
        <dbReference type="Proteomes" id="UP000190162"/>
    </source>
</evidence>
<evidence type="ECO:0000256" key="14">
    <source>
        <dbReference type="SAM" id="Phobius"/>
    </source>
</evidence>
<organism evidence="17 18">
    <name type="scientific">Enterovibrio nigricans DSM 22720</name>
    <dbReference type="NCBI Taxonomy" id="1121868"/>
    <lineage>
        <taxon>Bacteria</taxon>
        <taxon>Pseudomonadati</taxon>
        <taxon>Pseudomonadota</taxon>
        <taxon>Gammaproteobacteria</taxon>
        <taxon>Vibrionales</taxon>
        <taxon>Vibrionaceae</taxon>
        <taxon>Enterovibrio</taxon>
    </lineage>
</organism>
<dbReference type="Gene3D" id="3.40.50.2300">
    <property type="match status" value="1"/>
</dbReference>
<dbReference type="GO" id="GO:0016020">
    <property type="term" value="C:membrane"/>
    <property type="evidence" value="ECO:0007669"/>
    <property type="project" value="UniProtKB-SubCell"/>
</dbReference>
<dbReference type="InterPro" id="IPR003594">
    <property type="entry name" value="HATPase_dom"/>
</dbReference>
<feature type="transmembrane region" description="Helical" evidence="14">
    <location>
        <begin position="205"/>
        <end position="225"/>
    </location>
</feature>
<dbReference type="PRINTS" id="PR00344">
    <property type="entry name" value="BCTRLSENSOR"/>
</dbReference>
<dbReference type="GO" id="GO:0000155">
    <property type="term" value="F:phosphorelay sensor kinase activity"/>
    <property type="evidence" value="ECO:0007669"/>
    <property type="project" value="InterPro"/>
</dbReference>
<dbReference type="SMART" id="SM00448">
    <property type="entry name" value="REC"/>
    <property type="match status" value="1"/>
</dbReference>
<evidence type="ECO:0000256" key="12">
    <source>
        <dbReference type="ARBA" id="ARBA00023136"/>
    </source>
</evidence>
<reference evidence="18" key="1">
    <citation type="submission" date="2017-02" db="EMBL/GenBank/DDBJ databases">
        <authorList>
            <person name="Varghese N."/>
            <person name="Submissions S."/>
        </authorList>
    </citation>
    <scope>NUCLEOTIDE SEQUENCE [LARGE SCALE GENOMIC DNA]</scope>
    <source>
        <strain evidence="18">DSM 22720</strain>
    </source>
</reference>
<dbReference type="Pfam" id="PF02518">
    <property type="entry name" value="HATPase_c"/>
    <property type="match status" value="1"/>
</dbReference>